<sequence>MDRLPVELVCMVFEHLQELDLASTLHSELLEEPTDRLVFPNATSSVYEQDPRSTSWLYLNNVSRAAILNARLASTALYHTSHKTFARLLADRTFQVTSVGFEDLILISRKKELLHHIRSLTLGCATFRQNIGIFDDSGCVKPPTFLAGLEIQDRARLAAAYTKCRKWQNDNSKSHTRNLASVLGVIPNVDSIRILIFDHPFHLGGWLEPGDEDLLHRDIYSYHDRSFEAIRRCSPKVHPRMYNNRLRVVVDWIMEAIKRSKLTIQDFRADPKHIPLNAALPMLTLGLHTLRIITSEDNAISLDSSMWSGLFSQATNLRDLSLGNERHLSYADNDWRLKRLSRQDPSGNLVFKALKYHKQLRRVELHRGWAFSESATVEFNVDHAGTLRCFLLCEALLFGSWRHASIRIERAMFQKAFLMKIRSPAESLAVNARVHIRKQSVWVERQPL</sequence>
<name>A0A1Y2MC68_EPING</name>
<dbReference type="AlphaFoldDB" id="A0A1Y2MC68"/>
<keyword evidence="2" id="KW-1185">Reference proteome</keyword>
<proteinExistence type="predicted"/>
<dbReference type="InParanoid" id="A0A1Y2MC68"/>
<reference evidence="1 2" key="1">
    <citation type="journal article" date="2017" name="Genome Announc.">
        <title>Genome sequence of the saprophytic ascomycete Epicoccum nigrum ICMP 19927 strain isolated from New Zealand.</title>
        <authorList>
            <person name="Fokin M."/>
            <person name="Fleetwood D."/>
            <person name="Weir B.S."/>
            <person name="Villas-Boas S.G."/>
        </authorList>
    </citation>
    <scope>NUCLEOTIDE SEQUENCE [LARGE SCALE GENOMIC DNA]</scope>
    <source>
        <strain evidence="1 2">ICMP 19927</strain>
    </source>
</reference>
<protein>
    <submittedName>
        <fullName evidence="1">Uncharacterized protein</fullName>
    </submittedName>
</protein>
<evidence type="ECO:0000313" key="1">
    <source>
        <dbReference type="EMBL" id="OSS52828.1"/>
    </source>
</evidence>
<gene>
    <name evidence="1" type="ORF">B5807_02145</name>
</gene>
<organism evidence="1 2">
    <name type="scientific">Epicoccum nigrum</name>
    <name type="common">Soil fungus</name>
    <name type="synonym">Epicoccum purpurascens</name>
    <dbReference type="NCBI Taxonomy" id="105696"/>
    <lineage>
        <taxon>Eukaryota</taxon>
        <taxon>Fungi</taxon>
        <taxon>Dikarya</taxon>
        <taxon>Ascomycota</taxon>
        <taxon>Pezizomycotina</taxon>
        <taxon>Dothideomycetes</taxon>
        <taxon>Pleosporomycetidae</taxon>
        <taxon>Pleosporales</taxon>
        <taxon>Pleosporineae</taxon>
        <taxon>Didymellaceae</taxon>
        <taxon>Epicoccum</taxon>
    </lineage>
</organism>
<dbReference type="Proteomes" id="UP000193240">
    <property type="component" value="Unassembled WGS sequence"/>
</dbReference>
<dbReference type="EMBL" id="KZ107839">
    <property type="protein sequence ID" value="OSS52828.1"/>
    <property type="molecule type" value="Genomic_DNA"/>
</dbReference>
<accession>A0A1Y2MC68</accession>
<evidence type="ECO:0000313" key="2">
    <source>
        <dbReference type="Proteomes" id="UP000193240"/>
    </source>
</evidence>